<sequence length="27" mass="3054">MTQYKLEGNIPIHTDITRLRQGQVGGQ</sequence>
<accession>A0A8S3HN35</accession>
<gene>
    <name evidence="1" type="ORF">GIL414_LOCUS70606</name>
</gene>
<organism evidence="1 2">
    <name type="scientific">Rotaria magnacalcarata</name>
    <dbReference type="NCBI Taxonomy" id="392030"/>
    <lineage>
        <taxon>Eukaryota</taxon>
        <taxon>Metazoa</taxon>
        <taxon>Spiralia</taxon>
        <taxon>Gnathifera</taxon>
        <taxon>Rotifera</taxon>
        <taxon>Eurotatoria</taxon>
        <taxon>Bdelloidea</taxon>
        <taxon>Philodinida</taxon>
        <taxon>Philodinidae</taxon>
        <taxon>Rotaria</taxon>
    </lineage>
</organism>
<protein>
    <submittedName>
        <fullName evidence="1">Uncharacterized protein</fullName>
    </submittedName>
</protein>
<dbReference type="Proteomes" id="UP000681720">
    <property type="component" value="Unassembled WGS sequence"/>
</dbReference>
<comment type="caution">
    <text evidence="1">The sequence shown here is derived from an EMBL/GenBank/DDBJ whole genome shotgun (WGS) entry which is preliminary data.</text>
</comment>
<dbReference type="EMBL" id="CAJOBJ010332587">
    <property type="protein sequence ID" value="CAF5184759.1"/>
    <property type="molecule type" value="Genomic_DNA"/>
</dbReference>
<feature type="non-terminal residue" evidence="1">
    <location>
        <position position="27"/>
    </location>
</feature>
<reference evidence="1" key="1">
    <citation type="submission" date="2021-02" db="EMBL/GenBank/DDBJ databases">
        <authorList>
            <person name="Nowell W R."/>
        </authorList>
    </citation>
    <scope>NUCLEOTIDE SEQUENCE</scope>
</reference>
<evidence type="ECO:0000313" key="1">
    <source>
        <dbReference type="EMBL" id="CAF5184759.1"/>
    </source>
</evidence>
<name>A0A8S3HN35_9BILA</name>
<dbReference type="AlphaFoldDB" id="A0A8S3HN35"/>
<evidence type="ECO:0000313" key="2">
    <source>
        <dbReference type="Proteomes" id="UP000681720"/>
    </source>
</evidence>
<proteinExistence type="predicted"/>